<proteinExistence type="predicted"/>
<reference evidence="2" key="1">
    <citation type="submission" date="2022-11" db="UniProtKB">
        <authorList>
            <consortium name="WormBaseParasite"/>
        </authorList>
    </citation>
    <scope>IDENTIFICATION</scope>
</reference>
<organism evidence="1 2">
    <name type="scientific">Panagrolaimus sp. JU765</name>
    <dbReference type="NCBI Taxonomy" id="591449"/>
    <lineage>
        <taxon>Eukaryota</taxon>
        <taxon>Metazoa</taxon>
        <taxon>Ecdysozoa</taxon>
        <taxon>Nematoda</taxon>
        <taxon>Chromadorea</taxon>
        <taxon>Rhabditida</taxon>
        <taxon>Tylenchina</taxon>
        <taxon>Panagrolaimomorpha</taxon>
        <taxon>Panagrolaimoidea</taxon>
        <taxon>Panagrolaimidae</taxon>
        <taxon>Panagrolaimus</taxon>
    </lineage>
</organism>
<sequence>MSLAVEAKPFTQAAGDTGDVIKYRGKCFYIDHWIDQVKQCRYLPEEEMRILCAIYKSRLLMCCNIAEVNTPATICGDIHGQFYDLMSLFDHGGSPEETNYVFMGDYVDRGHYSLETLTYLFLMAIKYPGKVTLLRGNHETRRVSHQYGFYEDCGVKYNQNSIWRVCCDVFDAMPVMALIDEKILCVHGGISPQLPSIDTALHLQRKIEVPQQGALCDLVWSDPDEHDNGFMMNTRGAGWIFGRDVTEKFVKKNNLELICRSHQLVQEGFKYIFDDFCCTVWSAPNYCYRCGNMASVLKILPNGQRKVIYFAAVPTEERHLPDRFPMLQRQMRERREFAQRKILDKKKQERDERLRLEKLKTYNAKKQDKSEKVVPARPTDIDDEYRWAGCDDPLICITTSHDPSSKLKQFAKEVALMIPNAKRVNRGNNGVKAIMKACKENGVTDVIFLHETQGKPDAMVISHLPHGPTAFFSLHDVIMRHDTPGVGHMPEQAPHLMFEGLNSKVGHRVTNILKYLFPVAKRDSKRIMFFGDVDREDYIFFRHYAISKDDDGETQLDEVGPRFTLFLYAIINDTLENERAAESEFSFKPYLRAGKKVLSIPDEE</sequence>
<name>A0AC34R6D2_9BILA</name>
<dbReference type="WBParaSite" id="JU765_v2.g3963.t1">
    <property type="protein sequence ID" value="JU765_v2.g3963.t1"/>
    <property type="gene ID" value="JU765_v2.g3963"/>
</dbReference>
<evidence type="ECO:0000313" key="2">
    <source>
        <dbReference type="WBParaSite" id="JU765_v2.g3963.t1"/>
    </source>
</evidence>
<dbReference type="Proteomes" id="UP000887576">
    <property type="component" value="Unplaced"/>
</dbReference>
<accession>A0AC34R6D2</accession>
<protein>
    <submittedName>
        <fullName evidence="2">Serine/threonine-protein phosphatase</fullName>
    </submittedName>
</protein>
<evidence type="ECO:0000313" key="1">
    <source>
        <dbReference type="Proteomes" id="UP000887576"/>
    </source>
</evidence>